<dbReference type="Proteomes" id="UP000674318">
    <property type="component" value="Unassembled WGS sequence"/>
</dbReference>
<comment type="caution">
    <text evidence="2">The sequence shown here is derived from an EMBL/GenBank/DDBJ whole genome shotgun (WGS) entry which is preliminary data.</text>
</comment>
<dbReference type="InterPro" id="IPR026893">
    <property type="entry name" value="Tyr/Ser_Pase_IphP-type"/>
</dbReference>
<evidence type="ECO:0000313" key="3">
    <source>
        <dbReference type="Proteomes" id="UP000674318"/>
    </source>
</evidence>
<evidence type="ECO:0000259" key="1">
    <source>
        <dbReference type="PROSITE" id="PS50056"/>
    </source>
</evidence>
<feature type="domain" description="Tyrosine specific protein phosphatases" evidence="1">
    <location>
        <begin position="120"/>
        <end position="173"/>
    </location>
</feature>
<dbReference type="OrthoDB" id="9988524at2759"/>
<dbReference type="GO" id="GO:0004721">
    <property type="term" value="F:phosphoprotein phosphatase activity"/>
    <property type="evidence" value="ECO:0007669"/>
    <property type="project" value="InterPro"/>
</dbReference>
<dbReference type="PROSITE" id="PS00383">
    <property type="entry name" value="TYR_PHOSPHATASE_1"/>
    <property type="match status" value="1"/>
</dbReference>
<organism evidence="2 3">
    <name type="scientific">Porcisia hertigi</name>
    <dbReference type="NCBI Taxonomy" id="2761500"/>
    <lineage>
        <taxon>Eukaryota</taxon>
        <taxon>Discoba</taxon>
        <taxon>Euglenozoa</taxon>
        <taxon>Kinetoplastea</taxon>
        <taxon>Metakinetoplastina</taxon>
        <taxon>Trypanosomatida</taxon>
        <taxon>Trypanosomatidae</taxon>
        <taxon>Leishmaniinae</taxon>
        <taxon>Porcisia</taxon>
    </lineage>
</organism>
<accession>A0A836LI16</accession>
<gene>
    <name evidence="2" type="ORF">JKF63_04354</name>
</gene>
<dbReference type="AlphaFoldDB" id="A0A836LI16"/>
<dbReference type="InterPro" id="IPR016130">
    <property type="entry name" value="Tyr_Pase_AS"/>
</dbReference>
<keyword evidence="3" id="KW-1185">Reference proteome</keyword>
<dbReference type="SUPFAM" id="SSF52799">
    <property type="entry name" value="(Phosphotyrosine protein) phosphatases II"/>
    <property type="match status" value="1"/>
</dbReference>
<dbReference type="RefSeq" id="XP_067757169.1">
    <property type="nucleotide sequence ID" value="XM_067900340.1"/>
</dbReference>
<protein>
    <recommendedName>
        <fullName evidence="1">Tyrosine specific protein phosphatases domain-containing protein</fullName>
    </recommendedName>
</protein>
<dbReference type="InterPro" id="IPR000387">
    <property type="entry name" value="Tyr_Pase_dom"/>
</dbReference>
<dbReference type="PROSITE" id="PS50056">
    <property type="entry name" value="TYR_PHOSPHATASE_2"/>
    <property type="match status" value="1"/>
</dbReference>
<name>A0A836LI16_9TRYP</name>
<reference evidence="2 3" key="1">
    <citation type="submission" date="2021-02" db="EMBL/GenBank/DDBJ databases">
        <title>Porcisia hertigi Genome sequencing and assembly.</title>
        <authorList>
            <person name="Almutairi H."/>
            <person name="Gatherer D."/>
        </authorList>
    </citation>
    <scope>NUCLEOTIDE SEQUENCE [LARGE SCALE GENOMIC DNA]</scope>
    <source>
        <strain evidence="2 3">C119</strain>
    </source>
</reference>
<dbReference type="KEGG" id="phet:94290417"/>
<dbReference type="Gene3D" id="3.90.190.10">
    <property type="entry name" value="Protein tyrosine phosphatase superfamily"/>
    <property type="match status" value="1"/>
</dbReference>
<evidence type="ECO:0000313" key="2">
    <source>
        <dbReference type="EMBL" id="KAG5504908.1"/>
    </source>
</evidence>
<dbReference type="InterPro" id="IPR029021">
    <property type="entry name" value="Prot-tyrosine_phosphatase-like"/>
</dbReference>
<sequence length="254" mass="28687">MARERVIAVEGLRNYRDLGGYFTQDGKRVVKYRHIYRADNVGDATDVGKKTLVEELGIKYIIDFRGPHERDQAPYSCAGALYFPIPIDACSYRDEVLRMSVLDGRSAEALLRRVATTFLIDFKDAYRTFFHVLLTEVKGKPAVFHCTAGKDRTGVAAALLLTALDVPAETIMEDFLLTNQFCTPPPCESLHLGNCTIARDAIEVLYRAQAFFLELSFGEVRKRYGTVKAYMEEELGVGARELKKLRTYYVRSSS</sequence>
<proteinExistence type="predicted"/>
<dbReference type="GeneID" id="94290417"/>
<dbReference type="Pfam" id="PF13350">
    <property type="entry name" value="Y_phosphatase3"/>
    <property type="match status" value="1"/>
</dbReference>
<dbReference type="EMBL" id="JAFJZO010000022">
    <property type="protein sequence ID" value="KAG5504908.1"/>
    <property type="molecule type" value="Genomic_DNA"/>
</dbReference>